<feature type="transmembrane region" description="Helical" evidence="12">
    <location>
        <begin position="418"/>
        <end position="441"/>
    </location>
</feature>
<evidence type="ECO:0000256" key="9">
    <source>
        <dbReference type="ARBA" id="ARBA00022989"/>
    </source>
</evidence>
<dbReference type="InterPro" id="IPR003352">
    <property type="entry name" value="PTS_EIIC"/>
</dbReference>
<dbReference type="AlphaFoldDB" id="A0AAJ2JWM4"/>
<evidence type="ECO:0000313" key="15">
    <source>
        <dbReference type="EMBL" id="MDT8977996.1"/>
    </source>
</evidence>
<evidence type="ECO:0000256" key="11">
    <source>
        <dbReference type="PROSITE-ProRule" id="PRU00421"/>
    </source>
</evidence>
<dbReference type="Proteomes" id="UP001250538">
    <property type="component" value="Unassembled WGS sequence"/>
</dbReference>
<evidence type="ECO:0000256" key="3">
    <source>
        <dbReference type="ARBA" id="ARBA00022475"/>
    </source>
</evidence>
<keyword evidence="10 12" id="KW-0472">Membrane</keyword>
<keyword evidence="3" id="KW-1003">Cell membrane</keyword>
<dbReference type="GO" id="GO:0008982">
    <property type="term" value="F:protein-N(PI)-phosphohistidine-sugar phosphotransferase activity"/>
    <property type="evidence" value="ECO:0007669"/>
    <property type="project" value="InterPro"/>
</dbReference>
<dbReference type="PANTHER" id="PTHR30175">
    <property type="entry name" value="PHOSPHOTRANSFERASE SYSTEM TRANSPORT PROTEIN"/>
    <property type="match status" value="1"/>
</dbReference>
<dbReference type="GO" id="GO:0005886">
    <property type="term" value="C:plasma membrane"/>
    <property type="evidence" value="ECO:0007669"/>
    <property type="project" value="UniProtKB-SubCell"/>
</dbReference>
<keyword evidence="4" id="KW-0762">Sugar transport</keyword>
<sequence length="450" mass="48433">MSYEKIAKNLVNQVGGMENISNLSQCATRLRFQLVDQNKVNDEKIKETDLVLGTVVAGGQYQVIIGSKVSDVYKEIMALKENNTSEADNVQNETKTKKGVQEIFDIISGSFLPLLGVLAGSGMLKAILNLLLELNLIDTTNSTYMILSSISNAVFYFLPILLGFSLSKRLGVNVYIGAVIGASLLEPGFMGLIGDGNVDFLGITLIPINYASSVFPVFIAIAFYSKFEKLLIRFIPKMLQMFLVPMISLVVIVPLTMLIFGPFGTLVGEGIANFVVMLSGVSGMLTGAILGGFYTFLIVMGLHWGLVPIVLANLGAGGDPLYAMGGMCAFAQMGIALGFLLRSKNKKLRTLAGSSLIPAVLSGVTEPIIYGLIVPYRKTFIYIIISGAIGGAINGFFQVKMVSYAFASFLGIPAYSPMLVYLISAIITLVTAAFFIIVFGYEGKKKVQTL</sequence>
<feature type="domain" description="PTS EIIC type-1" evidence="14">
    <location>
        <begin position="105"/>
        <end position="450"/>
    </location>
</feature>
<evidence type="ECO:0000256" key="12">
    <source>
        <dbReference type="SAM" id="Phobius"/>
    </source>
</evidence>
<evidence type="ECO:0000256" key="4">
    <source>
        <dbReference type="ARBA" id="ARBA00022597"/>
    </source>
</evidence>
<evidence type="ECO:0000259" key="13">
    <source>
        <dbReference type="PROSITE" id="PS51098"/>
    </source>
</evidence>
<evidence type="ECO:0000256" key="6">
    <source>
        <dbReference type="ARBA" id="ARBA00022683"/>
    </source>
</evidence>
<feature type="transmembrane region" description="Helical" evidence="12">
    <location>
        <begin position="321"/>
        <end position="341"/>
    </location>
</feature>
<dbReference type="InterPro" id="IPR036878">
    <property type="entry name" value="Glu_permease_IIB"/>
</dbReference>
<evidence type="ECO:0000313" key="16">
    <source>
        <dbReference type="Proteomes" id="UP001250538"/>
    </source>
</evidence>
<dbReference type="PROSITE" id="PS51098">
    <property type="entry name" value="PTS_EIIB_TYPE_1"/>
    <property type="match status" value="1"/>
</dbReference>
<dbReference type="InterPro" id="IPR013013">
    <property type="entry name" value="PTS_EIIC_1"/>
</dbReference>
<dbReference type="Pfam" id="PF02378">
    <property type="entry name" value="PTS_EIIC"/>
    <property type="match status" value="1"/>
</dbReference>
<feature type="transmembrane region" description="Helical" evidence="12">
    <location>
        <begin position="103"/>
        <end position="124"/>
    </location>
</feature>
<accession>A0AAJ2JWM4</accession>
<dbReference type="EMBL" id="JAVYAA010000004">
    <property type="protein sequence ID" value="MDT8977996.1"/>
    <property type="molecule type" value="Genomic_DNA"/>
</dbReference>
<dbReference type="InterPro" id="IPR018113">
    <property type="entry name" value="PTrfase_EIIB_Cys"/>
</dbReference>
<keyword evidence="7 12" id="KW-0812">Transmembrane</keyword>
<comment type="subcellular location">
    <subcellularLocation>
        <location evidence="1">Cell membrane</location>
        <topology evidence="1">Multi-pass membrane protein</topology>
    </subcellularLocation>
</comment>
<dbReference type="FunFam" id="3.30.1360.60:FF:000001">
    <property type="entry name" value="PTS system glucose-specific IIBC component PtsG"/>
    <property type="match status" value="1"/>
</dbReference>
<dbReference type="Gene3D" id="3.30.1360.60">
    <property type="entry name" value="Glucose permease domain IIB"/>
    <property type="match status" value="1"/>
</dbReference>
<name>A0AAJ2JWM4_9BACL</name>
<dbReference type="GO" id="GO:0016301">
    <property type="term" value="F:kinase activity"/>
    <property type="evidence" value="ECO:0007669"/>
    <property type="project" value="UniProtKB-KW"/>
</dbReference>
<evidence type="ECO:0000256" key="1">
    <source>
        <dbReference type="ARBA" id="ARBA00004651"/>
    </source>
</evidence>
<dbReference type="GO" id="GO:0009401">
    <property type="term" value="P:phosphoenolpyruvate-dependent sugar phosphotransferase system"/>
    <property type="evidence" value="ECO:0007669"/>
    <property type="project" value="UniProtKB-KW"/>
</dbReference>
<feature type="transmembrane region" description="Helical" evidence="12">
    <location>
        <begin position="270"/>
        <end position="290"/>
    </location>
</feature>
<keyword evidence="5" id="KW-0808">Transferase</keyword>
<keyword evidence="2" id="KW-0813">Transport</keyword>
<evidence type="ECO:0000256" key="7">
    <source>
        <dbReference type="ARBA" id="ARBA00022692"/>
    </source>
</evidence>
<keyword evidence="9 12" id="KW-1133">Transmembrane helix</keyword>
<evidence type="ECO:0000256" key="5">
    <source>
        <dbReference type="ARBA" id="ARBA00022679"/>
    </source>
</evidence>
<keyword evidence="6" id="KW-0598">Phosphotransferase system</keyword>
<feature type="transmembrane region" description="Helical" evidence="12">
    <location>
        <begin position="200"/>
        <end position="221"/>
    </location>
</feature>
<feature type="transmembrane region" description="Helical" evidence="12">
    <location>
        <begin position="379"/>
        <end position="397"/>
    </location>
</feature>
<keyword evidence="8" id="KW-0418">Kinase</keyword>
<evidence type="ECO:0000259" key="14">
    <source>
        <dbReference type="PROSITE" id="PS51103"/>
    </source>
</evidence>
<feature type="transmembrane region" description="Helical" evidence="12">
    <location>
        <begin position="242"/>
        <end position="264"/>
    </location>
</feature>
<dbReference type="PANTHER" id="PTHR30175:SF1">
    <property type="entry name" value="PTS SYSTEM ARBUTIN-, CELLOBIOSE-, AND SALICIN-SPECIFIC EIIBC COMPONENT-RELATED"/>
    <property type="match status" value="1"/>
</dbReference>
<reference evidence="16" key="1">
    <citation type="submission" date="2023-09" db="EMBL/GenBank/DDBJ databases">
        <title>Paenibacillus sp. chi10 Genome sequencing and assembly.</title>
        <authorList>
            <person name="Kim I."/>
        </authorList>
    </citation>
    <scope>NUCLEOTIDE SEQUENCE [LARGE SCALE GENOMIC DNA]</scope>
    <source>
        <strain evidence="16">chi10</strain>
    </source>
</reference>
<evidence type="ECO:0000256" key="8">
    <source>
        <dbReference type="ARBA" id="ARBA00022777"/>
    </source>
</evidence>
<dbReference type="InterPro" id="IPR001996">
    <property type="entry name" value="PTS_IIB_1"/>
</dbReference>
<protein>
    <submittedName>
        <fullName evidence="15">PTS transporter subunit EIIC</fullName>
    </submittedName>
</protein>
<keyword evidence="16" id="KW-1185">Reference proteome</keyword>
<feature type="transmembrane region" description="Helical" evidence="12">
    <location>
        <begin position="297"/>
        <end position="315"/>
    </location>
</feature>
<comment type="caution">
    <text evidence="15">The sequence shown here is derived from an EMBL/GenBank/DDBJ whole genome shotgun (WGS) entry which is preliminary data.</text>
</comment>
<dbReference type="PROSITE" id="PS51103">
    <property type="entry name" value="PTS_EIIC_TYPE_1"/>
    <property type="match status" value="1"/>
</dbReference>
<feature type="transmembrane region" description="Helical" evidence="12">
    <location>
        <begin position="144"/>
        <end position="162"/>
    </location>
</feature>
<evidence type="ECO:0000256" key="10">
    <source>
        <dbReference type="ARBA" id="ARBA00023136"/>
    </source>
</evidence>
<organism evidence="15 16">
    <name type="scientific">Paenibacillus suaedae</name>
    <dbReference type="NCBI Taxonomy" id="3077233"/>
    <lineage>
        <taxon>Bacteria</taxon>
        <taxon>Bacillati</taxon>
        <taxon>Bacillota</taxon>
        <taxon>Bacilli</taxon>
        <taxon>Bacillales</taxon>
        <taxon>Paenibacillaceae</taxon>
        <taxon>Paenibacillus</taxon>
    </lineage>
</organism>
<dbReference type="CDD" id="cd00212">
    <property type="entry name" value="PTS_IIB_glc"/>
    <property type="match status" value="1"/>
</dbReference>
<gene>
    <name evidence="15" type="ORF">RQP50_17365</name>
</gene>
<dbReference type="PROSITE" id="PS01035">
    <property type="entry name" value="PTS_EIIB_TYPE_1_CYS"/>
    <property type="match status" value="1"/>
</dbReference>
<dbReference type="SUPFAM" id="SSF55604">
    <property type="entry name" value="Glucose permease domain IIB"/>
    <property type="match status" value="1"/>
</dbReference>
<feature type="active site" description="Phosphocysteine intermediate; for EIIB activity" evidence="11">
    <location>
        <position position="26"/>
    </location>
</feature>
<dbReference type="RefSeq" id="WP_315746191.1">
    <property type="nucleotide sequence ID" value="NZ_JAVYAA010000004.1"/>
</dbReference>
<proteinExistence type="predicted"/>
<evidence type="ECO:0000256" key="2">
    <source>
        <dbReference type="ARBA" id="ARBA00022448"/>
    </source>
</evidence>
<feature type="domain" description="PTS EIIB type-1" evidence="13">
    <location>
        <begin position="4"/>
        <end position="86"/>
    </location>
</feature>
<feature type="transmembrane region" description="Helical" evidence="12">
    <location>
        <begin position="174"/>
        <end position="194"/>
    </location>
</feature>
<dbReference type="Pfam" id="PF00367">
    <property type="entry name" value="PTS_EIIB"/>
    <property type="match status" value="1"/>
</dbReference>
<dbReference type="InterPro" id="IPR050558">
    <property type="entry name" value="PTS_Sugar-Specific_Components"/>
</dbReference>